<dbReference type="EC" id="2.7.7.65" evidence="1"/>
<feature type="transmembrane region" description="Helical" evidence="3">
    <location>
        <begin position="150"/>
        <end position="166"/>
    </location>
</feature>
<dbReference type="PANTHER" id="PTHR45138">
    <property type="entry name" value="REGULATORY COMPONENTS OF SENSORY TRANSDUCTION SYSTEM"/>
    <property type="match status" value="1"/>
</dbReference>
<dbReference type="RefSeq" id="WP_200674272.1">
    <property type="nucleotide sequence ID" value="NZ_JAACYA010000002.1"/>
</dbReference>
<keyword evidence="3" id="KW-0812">Transmembrane</keyword>
<dbReference type="PROSITE" id="PS50887">
    <property type="entry name" value="GGDEF"/>
    <property type="match status" value="1"/>
</dbReference>
<comment type="caution">
    <text evidence="5">The sequence shown here is derived from an EMBL/GenBank/DDBJ whole genome shotgun (WGS) entry which is preliminary data.</text>
</comment>
<dbReference type="NCBIfam" id="TIGR00254">
    <property type="entry name" value="GGDEF"/>
    <property type="match status" value="1"/>
</dbReference>
<dbReference type="InterPro" id="IPR029787">
    <property type="entry name" value="Nucleotide_cyclase"/>
</dbReference>
<evidence type="ECO:0000256" key="1">
    <source>
        <dbReference type="ARBA" id="ARBA00012528"/>
    </source>
</evidence>
<dbReference type="Pfam" id="PF00990">
    <property type="entry name" value="GGDEF"/>
    <property type="match status" value="1"/>
</dbReference>
<dbReference type="Proteomes" id="UP000772812">
    <property type="component" value="Unassembled WGS sequence"/>
</dbReference>
<feature type="transmembrane region" description="Helical" evidence="3">
    <location>
        <begin position="68"/>
        <end position="88"/>
    </location>
</feature>
<name>A0ABS1GIV4_9AQUI</name>
<feature type="domain" description="GGDEF" evidence="4">
    <location>
        <begin position="283"/>
        <end position="419"/>
    </location>
</feature>
<evidence type="ECO:0000256" key="3">
    <source>
        <dbReference type="SAM" id="Phobius"/>
    </source>
</evidence>
<dbReference type="CDD" id="cd01949">
    <property type="entry name" value="GGDEF"/>
    <property type="match status" value="1"/>
</dbReference>
<dbReference type="InterPro" id="IPR043128">
    <property type="entry name" value="Rev_trsase/Diguanyl_cyclase"/>
</dbReference>
<protein>
    <recommendedName>
        <fullName evidence="1">diguanylate cyclase</fullName>
        <ecNumber evidence="1">2.7.7.65</ecNumber>
    </recommendedName>
</protein>
<dbReference type="SUPFAM" id="SSF55073">
    <property type="entry name" value="Nucleotide cyclase"/>
    <property type="match status" value="1"/>
</dbReference>
<keyword evidence="3" id="KW-1133">Transmembrane helix</keyword>
<dbReference type="InterPro" id="IPR050469">
    <property type="entry name" value="Diguanylate_Cyclase"/>
</dbReference>
<evidence type="ECO:0000313" key="5">
    <source>
        <dbReference type="EMBL" id="MBK3332866.1"/>
    </source>
</evidence>
<proteinExistence type="predicted"/>
<accession>A0ABS1GIV4</accession>
<feature type="transmembrane region" description="Helical" evidence="3">
    <location>
        <begin position="94"/>
        <end position="114"/>
    </location>
</feature>
<evidence type="ECO:0000259" key="4">
    <source>
        <dbReference type="PROSITE" id="PS50887"/>
    </source>
</evidence>
<dbReference type="InterPro" id="IPR000160">
    <property type="entry name" value="GGDEF_dom"/>
</dbReference>
<sequence>MFKSEISKLFSKGYAWYPEILDAIDNKKIKYLTENELSVKKKIICFHRELENIYQEYYFRKSLNRIRFMLIFGIFVYIFFGIADYILYPEMFLYLWGIRALTLFVVLMLSVYIFAGRRIKIFYFTYILITVFAGVSIAGMMAVVPRAEAQLYYAGIFLVIFFVYTVSGLPFIYSAVAGWLITVFYFLFDLLNIHSETRFLISNMFFITSANIIGMLGGYILEYFIRKDFLLTLKVFLDKKELEKLNSRLRYISNYDELTGLPNRRYIKEFFSRELRRAKREGFPVSVLLIDIDFFKDYNDSYGHIRGDYVLKEVSTVLKKFSRRPTDMAGRWGGEEFLLILSSTNLSTAVKTASDIIKEVNLKNIEHRVSPFGRITVSIGVYSSIPDKKSRYTDFIKEADMALYRAKSSGKNRFYVTGDTLHMQHL</sequence>
<keyword evidence="6" id="KW-1185">Reference proteome</keyword>
<dbReference type="EMBL" id="JAACYA010000002">
    <property type="protein sequence ID" value="MBK3332866.1"/>
    <property type="molecule type" value="Genomic_DNA"/>
</dbReference>
<organism evidence="5 6">
    <name type="scientific">Persephonella atlantica</name>
    <dbReference type="NCBI Taxonomy" id="2699429"/>
    <lineage>
        <taxon>Bacteria</taxon>
        <taxon>Pseudomonadati</taxon>
        <taxon>Aquificota</taxon>
        <taxon>Aquificia</taxon>
        <taxon>Aquificales</taxon>
        <taxon>Hydrogenothermaceae</taxon>
        <taxon>Persephonella</taxon>
    </lineage>
</organism>
<feature type="transmembrane region" description="Helical" evidence="3">
    <location>
        <begin position="200"/>
        <end position="221"/>
    </location>
</feature>
<dbReference type="Gene3D" id="3.30.70.270">
    <property type="match status" value="1"/>
</dbReference>
<keyword evidence="3" id="KW-0472">Membrane</keyword>
<gene>
    <name evidence="5" type="ORF">GWK41_07275</name>
</gene>
<feature type="transmembrane region" description="Helical" evidence="3">
    <location>
        <begin position="121"/>
        <end position="144"/>
    </location>
</feature>
<evidence type="ECO:0000256" key="2">
    <source>
        <dbReference type="ARBA" id="ARBA00034247"/>
    </source>
</evidence>
<reference evidence="5 6" key="1">
    <citation type="journal article" date="2021" name="Syst. Appl. Microbiol.">
        <title>Persephonella atlantica sp. nov.: How to adapt to physico-chemical gradients in high temperature hydrothermal habitats.</title>
        <authorList>
            <person name="Francois D.X."/>
            <person name="Godfroy A."/>
            <person name="Mathien C."/>
            <person name="Aube J."/>
            <person name="Cathalot C."/>
            <person name="Lesongeur F."/>
            <person name="L'Haridon S."/>
            <person name="Philippon X."/>
            <person name="Roussel E.G."/>
        </authorList>
    </citation>
    <scope>NUCLEOTIDE SEQUENCE [LARGE SCALE GENOMIC DNA]</scope>
    <source>
        <strain evidence="5 6">MO1340</strain>
    </source>
</reference>
<dbReference type="PANTHER" id="PTHR45138:SF9">
    <property type="entry name" value="DIGUANYLATE CYCLASE DGCM-RELATED"/>
    <property type="match status" value="1"/>
</dbReference>
<dbReference type="SMART" id="SM00267">
    <property type="entry name" value="GGDEF"/>
    <property type="match status" value="1"/>
</dbReference>
<comment type="catalytic activity">
    <reaction evidence="2">
        <text>2 GTP = 3',3'-c-di-GMP + 2 diphosphate</text>
        <dbReference type="Rhea" id="RHEA:24898"/>
        <dbReference type="ChEBI" id="CHEBI:33019"/>
        <dbReference type="ChEBI" id="CHEBI:37565"/>
        <dbReference type="ChEBI" id="CHEBI:58805"/>
        <dbReference type="EC" id="2.7.7.65"/>
    </reaction>
</comment>
<evidence type="ECO:0000313" key="6">
    <source>
        <dbReference type="Proteomes" id="UP000772812"/>
    </source>
</evidence>